<evidence type="ECO:0000259" key="13">
    <source>
        <dbReference type="SMART" id="SM00998"/>
    </source>
</evidence>
<evidence type="ECO:0000313" key="15">
    <source>
        <dbReference type="Proteomes" id="UP000094043"/>
    </source>
</evidence>
<evidence type="ECO:0000256" key="5">
    <source>
        <dbReference type="ARBA" id="ARBA00011668"/>
    </source>
</evidence>
<dbReference type="EC" id="4.3.2.2" evidence="6 12"/>
<name>A0AAJ8JX01_9TREE</name>
<dbReference type="GeneID" id="91089391"/>
<evidence type="ECO:0000313" key="14">
    <source>
        <dbReference type="EMBL" id="WVN89952.1"/>
    </source>
</evidence>
<comment type="pathway">
    <text evidence="2 12">Purine metabolism; IMP biosynthesis via de novo pathway; 5-amino-1-(5-phospho-D-ribosyl)imidazole-4-carboxamide from 5-amino-1-(5-phospho-D-ribosyl)imidazole-4-carboxylate: step 2/2.</text>
</comment>
<reference evidence="14" key="3">
    <citation type="submission" date="2024-01" db="EMBL/GenBank/DDBJ databases">
        <authorList>
            <person name="Coelho M.A."/>
            <person name="David-Palma M."/>
            <person name="Shea T."/>
            <person name="Sun S."/>
            <person name="Cuomo C.A."/>
            <person name="Heitman J."/>
        </authorList>
    </citation>
    <scope>NUCLEOTIDE SEQUENCE</scope>
    <source>
        <strain evidence="14">CBS 7841</strain>
    </source>
</reference>
<dbReference type="KEGG" id="cdep:91089391"/>
<organism evidence="14 15">
    <name type="scientific">Cryptococcus depauperatus CBS 7841</name>
    <dbReference type="NCBI Taxonomy" id="1295531"/>
    <lineage>
        <taxon>Eukaryota</taxon>
        <taxon>Fungi</taxon>
        <taxon>Dikarya</taxon>
        <taxon>Basidiomycota</taxon>
        <taxon>Agaricomycotina</taxon>
        <taxon>Tremellomycetes</taxon>
        <taxon>Tremellales</taxon>
        <taxon>Cryptococcaceae</taxon>
        <taxon>Cryptococcus</taxon>
    </lineage>
</organism>
<evidence type="ECO:0000256" key="12">
    <source>
        <dbReference type="RuleBase" id="RU361172"/>
    </source>
</evidence>
<dbReference type="GO" id="GO:0004018">
    <property type="term" value="F:N6-(1,2-dicarboxyethyl)AMP AMP-lyase (fumarate-forming) activity"/>
    <property type="evidence" value="ECO:0007669"/>
    <property type="project" value="InterPro"/>
</dbReference>
<reference evidence="14" key="1">
    <citation type="submission" date="2016-06" db="EMBL/GenBank/DDBJ databases">
        <authorList>
            <person name="Cuomo C."/>
            <person name="Litvintseva A."/>
            <person name="Heitman J."/>
            <person name="Chen Y."/>
            <person name="Sun S."/>
            <person name="Springer D."/>
            <person name="Dromer F."/>
            <person name="Young S."/>
            <person name="Zeng Q."/>
            <person name="Chapman S."/>
            <person name="Gujja S."/>
            <person name="Saif S."/>
            <person name="Birren B."/>
        </authorList>
    </citation>
    <scope>NUCLEOTIDE SEQUENCE</scope>
    <source>
        <strain evidence="14">CBS 7841</strain>
    </source>
</reference>
<evidence type="ECO:0000256" key="2">
    <source>
        <dbReference type="ARBA" id="ARBA00004706"/>
    </source>
</evidence>
<dbReference type="PANTHER" id="PTHR43172">
    <property type="entry name" value="ADENYLOSUCCINATE LYASE"/>
    <property type="match status" value="1"/>
</dbReference>
<evidence type="ECO:0000256" key="10">
    <source>
        <dbReference type="ARBA" id="ARBA00030717"/>
    </source>
</evidence>
<evidence type="ECO:0000256" key="11">
    <source>
        <dbReference type="ARBA" id="ARBA00047513"/>
    </source>
</evidence>
<dbReference type="InterPro" id="IPR019468">
    <property type="entry name" value="AdenyloSucc_lyase_C"/>
</dbReference>
<dbReference type="Proteomes" id="UP000094043">
    <property type="component" value="Chromosome 6"/>
</dbReference>
<dbReference type="EMBL" id="CP143789">
    <property type="protein sequence ID" value="WVN89952.1"/>
    <property type="molecule type" value="Genomic_DNA"/>
</dbReference>
<comment type="similarity">
    <text evidence="4 12">Belongs to the lyase 1 family. Adenylosuccinate lyase subfamily.</text>
</comment>
<evidence type="ECO:0000256" key="7">
    <source>
        <dbReference type="ARBA" id="ARBA00017058"/>
    </source>
</evidence>
<dbReference type="Pfam" id="PF10397">
    <property type="entry name" value="ADSL_C"/>
    <property type="match status" value="1"/>
</dbReference>
<evidence type="ECO:0000256" key="8">
    <source>
        <dbReference type="ARBA" id="ARBA00022755"/>
    </source>
</evidence>
<dbReference type="FunFam" id="1.10.275.60:FF:000001">
    <property type="entry name" value="Adenylosuccinate lyase"/>
    <property type="match status" value="1"/>
</dbReference>
<dbReference type="Gene3D" id="1.10.275.60">
    <property type="match status" value="1"/>
</dbReference>
<dbReference type="FunFam" id="1.10.40.30:FF:000005">
    <property type="entry name" value="Adenylosuccinate lyase"/>
    <property type="match status" value="1"/>
</dbReference>
<sequence>MDNYQTPLSSRYASKEMSKLFSSGTRFGTWRKLWLNLAIAEKELGLAISDAAIEQMKANLELDEDQMKVAAEEEKKRRHDVMAHVHTFGTVAPEAAGIIHLGATSCFVTDNADLIFLRDGLDILLPKLAVVISRLSTFAKQYRDLPTLGFTHFQPAQLTTVGKRTTLWIQELLWDLRNLERARNDLGFRGVKGTTGTQGSFLALFDGDHAKVEALDRRVTELFGFPYAYPVTGQTYSRKIDADVLGPLSSFGATVHKIATDIRLLANLKEIEEPFEKDQIGSSAMAYKRNPMRCERACSLARYLMVIYQNTLMTSSVQWLERTLDDSANRRVTIPEAFLTADILLTTLQNISEGLVVYPRVIARRISQELPFMATENIIMAIVKAGGDRQECHEKIRVLSHQAGSVVKEEGGENDLIERVKKDTYFQPIWDQLGALLDPRTFVGRAPEQVDTFLEEWVSPALKPYQESLQNVKTAELSV</sequence>
<dbReference type="InterPro" id="IPR022761">
    <property type="entry name" value="Fumarate_lyase_N"/>
</dbReference>
<dbReference type="InterPro" id="IPR004769">
    <property type="entry name" value="Pur_lyase"/>
</dbReference>
<dbReference type="GO" id="GO:0044208">
    <property type="term" value="P:'de novo' AMP biosynthetic process"/>
    <property type="evidence" value="ECO:0007669"/>
    <property type="project" value="TreeGrafter"/>
</dbReference>
<dbReference type="InterPro" id="IPR008948">
    <property type="entry name" value="L-Aspartase-like"/>
</dbReference>
<comment type="catalytic activity">
    <reaction evidence="1 12">
        <text>(2S)-2-[5-amino-1-(5-phospho-beta-D-ribosyl)imidazole-4-carboxamido]succinate = 5-amino-1-(5-phospho-beta-D-ribosyl)imidazole-4-carboxamide + fumarate</text>
        <dbReference type="Rhea" id="RHEA:23920"/>
        <dbReference type="ChEBI" id="CHEBI:29806"/>
        <dbReference type="ChEBI" id="CHEBI:58443"/>
        <dbReference type="ChEBI" id="CHEBI:58475"/>
        <dbReference type="EC" id="4.3.2.2"/>
    </reaction>
</comment>
<keyword evidence="15" id="KW-1185">Reference proteome</keyword>
<dbReference type="SUPFAM" id="SSF48557">
    <property type="entry name" value="L-aspartase-like"/>
    <property type="match status" value="1"/>
</dbReference>
<dbReference type="AlphaFoldDB" id="A0AAJ8JX01"/>
<dbReference type="Gene3D" id="1.10.40.30">
    <property type="entry name" value="Fumarase/aspartase (C-terminal domain)"/>
    <property type="match status" value="1"/>
</dbReference>
<dbReference type="CDD" id="cd03302">
    <property type="entry name" value="Adenylsuccinate_lyase_2"/>
    <property type="match status" value="1"/>
</dbReference>
<comment type="catalytic activity">
    <reaction evidence="11 12">
        <text>N(6)-(1,2-dicarboxyethyl)-AMP = fumarate + AMP</text>
        <dbReference type="Rhea" id="RHEA:16853"/>
        <dbReference type="ChEBI" id="CHEBI:29806"/>
        <dbReference type="ChEBI" id="CHEBI:57567"/>
        <dbReference type="ChEBI" id="CHEBI:456215"/>
        <dbReference type="EC" id="4.3.2.2"/>
    </reaction>
</comment>
<keyword evidence="9 12" id="KW-0456">Lyase</keyword>
<dbReference type="Gene3D" id="1.20.200.10">
    <property type="entry name" value="Fumarase/aspartase (Central domain)"/>
    <property type="match status" value="1"/>
</dbReference>
<reference evidence="14" key="2">
    <citation type="journal article" date="2022" name="Elife">
        <title>Obligate sexual reproduction of a homothallic fungus closely related to the Cryptococcus pathogenic species complex.</title>
        <authorList>
            <person name="Passer A.R."/>
            <person name="Clancey S.A."/>
            <person name="Shea T."/>
            <person name="David-Palma M."/>
            <person name="Averette A.F."/>
            <person name="Boekhout T."/>
            <person name="Porcel B.M."/>
            <person name="Nowrousian M."/>
            <person name="Cuomo C.A."/>
            <person name="Sun S."/>
            <person name="Heitman J."/>
            <person name="Coelho M.A."/>
        </authorList>
    </citation>
    <scope>NUCLEOTIDE SEQUENCE</scope>
    <source>
        <strain evidence="14">CBS 7841</strain>
    </source>
</reference>
<dbReference type="GO" id="GO:0005829">
    <property type="term" value="C:cytosol"/>
    <property type="evidence" value="ECO:0007669"/>
    <property type="project" value="TreeGrafter"/>
</dbReference>
<keyword evidence="8 12" id="KW-0658">Purine biosynthesis</keyword>
<dbReference type="PANTHER" id="PTHR43172:SF1">
    <property type="entry name" value="ADENYLOSUCCINATE LYASE"/>
    <property type="match status" value="1"/>
</dbReference>
<dbReference type="RefSeq" id="XP_066070652.1">
    <property type="nucleotide sequence ID" value="XM_066214555.1"/>
</dbReference>
<comment type="pathway">
    <text evidence="3 12">Purine metabolism; AMP biosynthesis via de novo pathway; AMP from IMP: step 2/2.</text>
</comment>
<evidence type="ECO:0000256" key="1">
    <source>
        <dbReference type="ARBA" id="ARBA00000598"/>
    </source>
</evidence>
<dbReference type="NCBIfam" id="TIGR00928">
    <property type="entry name" value="purB"/>
    <property type="match status" value="1"/>
</dbReference>
<dbReference type="InterPro" id="IPR020557">
    <property type="entry name" value="Fumarate_lyase_CS"/>
</dbReference>
<dbReference type="Pfam" id="PF00206">
    <property type="entry name" value="Lyase_1"/>
    <property type="match status" value="1"/>
</dbReference>
<dbReference type="PROSITE" id="PS00163">
    <property type="entry name" value="FUMARATE_LYASES"/>
    <property type="match status" value="1"/>
</dbReference>
<evidence type="ECO:0000256" key="6">
    <source>
        <dbReference type="ARBA" id="ARBA00012339"/>
    </source>
</evidence>
<dbReference type="PRINTS" id="PR00149">
    <property type="entry name" value="FUMRATELYASE"/>
</dbReference>
<dbReference type="InterPro" id="IPR000362">
    <property type="entry name" value="Fumarate_lyase_fam"/>
</dbReference>
<gene>
    <name evidence="14" type="ORF">L203_105182</name>
</gene>
<evidence type="ECO:0000256" key="3">
    <source>
        <dbReference type="ARBA" id="ARBA00004734"/>
    </source>
</evidence>
<dbReference type="SMART" id="SM00998">
    <property type="entry name" value="ADSL_C"/>
    <property type="match status" value="1"/>
</dbReference>
<comment type="subunit">
    <text evidence="5">Homotetramer. Residues from neighboring subunits contribute catalytic and substrate-binding residues to each active site.</text>
</comment>
<proteinExistence type="inferred from homology"/>
<accession>A0AAJ8JX01</accession>
<protein>
    <recommendedName>
        <fullName evidence="7 12">Adenylosuccinate lyase</fullName>
        <shortName evidence="12">ASL</shortName>
        <ecNumber evidence="6 12">4.3.2.2</ecNumber>
    </recommendedName>
    <alternativeName>
        <fullName evidence="10 12">Adenylosuccinase</fullName>
    </alternativeName>
</protein>
<dbReference type="GO" id="GO:0070626">
    <property type="term" value="F:(S)-2-(5-amino-1-(5-phospho-D-ribosyl)imidazole-4-carboxamido) succinate lyase (fumarate-forming) activity"/>
    <property type="evidence" value="ECO:0007669"/>
    <property type="project" value="TreeGrafter"/>
</dbReference>
<evidence type="ECO:0000256" key="4">
    <source>
        <dbReference type="ARBA" id="ARBA00008273"/>
    </source>
</evidence>
<evidence type="ECO:0000256" key="9">
    <source>
        <dbReference type="ARBA" id="ARBA00023239"/>
    </source>
</evidence>
<feature type="domain" description="Adenylosuccinate lyase C-terminal" evidence="13">
    <location>
        <begin position="370"/>
        <end position="454"/>
    </location>
</feature>